<reference evidence="2" key="1">
    <citation type="journal article" date="2014" name="Int. J. Syst. Evol. Microbiol.">
        <title>Complete genome sequence of Corynebacterium casei LMG S-19264T (=DSM 44701T), isolated from a smear-ripened cheese.</title>
        <authorList>
            <consortium name="US DOE Joint Genome Institute (JGI-PGF)"/>
            <person name="Walter F."/>
            <person name="Albersmeier A."/>
            <person name="Kalinowski J."/>
            <person name="Ruckert C."/>
        </authorList>
    </citation>
    <scope>NUCLEOTIDE SEQUENCE</scope>
    <source>
        <strain evidence="2">JCM 13064</strain>
    </source>
</reference>
<dbReference type="NCBIfam" id="TIGR01764">
    <property type="entry name" value="excise"/>
    <property type="match status" value="1"/>
</dbReference>
<dbReference type="GO" id="GO:0003677">
    <property type="term" value="F:DNA binding"/>
    <property type="evidence" value="ECO:0007669"/>
    <property type="project" value="InterPro"/>
</dbReference>
<dbReference type="Pfam" id="PF12728">
    <property type="entry name" value="HTH_17"/>
    <property type="match status" value="1"/>
</dbReference>
<comment type="caution">
    <text evidence="2">The sequence shown here is derived from an EMBL/GenBank/DDBJ whole genome shotgun (WGS) entry which is preliminary data.</text>
</comment>
<keyword evidence="3" id="KW-1185">Reference proteome</keyword>
<dbReference type="Proteomes" id="UP000645217">
    <property type="component" value="Unassembled WGS sequence"/>
</dbReference>
<reference evidence="2" key="2">
    <citation type="submission" date="2020-09" db="EMBL/GenBank/DDBJ databases">
        <authorList>
            <person name="Sun Q."/>
            <person name="Ohkuma M."/>
        </authorList>
    </citation>
    <scope>NUCLEOTIDE SEQUENCE</scope>
    <source>
        <strain evidence="2">JCM 13064</strain>
    </source>
</reference>
<proteinExistence type="predicted"/>
<dbReference type="InterPro" id="IPR009061">
    <property type="entry name" value="DNA-bd_dom_put_sf"/>
</dbReference>
<evidence type="ECO:0000313" key="2">
    <source>
        <dbReference type="EMBL" id="GGK62195.1"/>
    </source>
</evidence>
<protein>
    <submittedName>
        <fullName evidence="2">MerR family transcriptional regulator</fullName>
    </submittedName>
</protein>
<accession>A0A917QPU2</accession>
<evidence type="ECO:0000313" key="3">
    <source>
        <dbReference type="Proteomes" id="UP000645217"/>
    </source>
</evidence>
<dbReference type="SUPFAM" id="SSF46955">
    <property type="entry name" value="Putative DNA-binding domain"/>
    <property type="match status" value="1"/>
</dbReference>
<gene>
    <name evidence="2" type="ORF">GCM10007964_01700</name>
</gene>
<dbReference type="InterPro" id="IPR041657">
    <property type="entry name" value="HTH_17"/>
</dbReference>
<dbReference type="EMBL" id="BMNT01000001">
    <property type="protein sequence ID" value="GGK62195.1"/>
    <property type="molecule type" value="Genomic_DNA"/>
</dbReference>
<dbReference type="AlphaFoldDB" id="A0A917QPU2"/>
<name>A0A917QPU2_9ACTN</name>
<dbReference type="Gene3D" id="1.10.1660.10">
    <property type="match status" value="1"/>
</dbReference>
<feature type="domain" description="Helix-turn-helix" evidence="1">
    <location>
        <begin position="9"/>
        <end position="58"/>
    </location>
</feature>
<evidence type="ECO:0000259" key="1">
    <source>
        <dbReference type="Pfam" id="PF12728"/>
    </source>
</evidence>
<sequence length="65" mass="6935">MSPVGETKLLTTGEVAKLLRVDAKTVTRWAAAGRIPSIKTPGGHHRIPRAHVEAILRGETPDGGR</sequence>
<organism evidence="2 3">
    <name type="scientific">Sphaerisporangium melleum</name>
    <dbReference type="NCBI Taxonomy" id="321316"/>
    <lineage>
        <taxon>Bacteria</taxon>
        <taxon>Bacillati</taxon>
        <taxon>Actinomycetota</taxon>
        <taxon>Actinomycetes</taxon>
        <taxon>Streptosporangiales</taxon>
        <taxon>Streptosporangiaceae</taxon>
        <taxon>Sphaerisporangium</taxon>
    </lineage>
</organism>
<dbReference type="RefSeq" id="WP_203967889.1">
    <property type="nucleotide sequence ID" value="NZ_BMNT01000001.1"/>
</dbReference>
<dbReference type="CDD" id="cd04762">
    <property type="entry name" value="HTH_MerR-trunc"/>
    <property type="match status" value="1"/>
</dbReference>
<dbReference type="InterPro" id="IPR010093">
    <property type="entry name" value="SinI_DNA-bd"/>
</dbReference>